<dbReference type="EMBL" id="CAJFDH010000001">
    <property type="protein sequence ID" value="CAD5207080.1"/>
    <property type="molecule type" value="Genomic_DNA"/>
</dbReference>
<dbReference type="EMBL" id="CAJFCW020000001">
    <property type="protein sequence ID" value="CAG9084254.1"/>
    <property type="molecule type" value="Genomic_DNA"/>
</dbReference>
<dbReference type="Gene3D" id="1.10.8.140">
    <property type="entry name" value="PDCD5-like"/>
    <property type="match status" value="1"/>
</dbReference>
<evidence type="ECO:0008006" key="5">
    <source>
        <dbReference type="Google" id="ProtNLM"/>
    </source>
</evidence>
<dbReference type="Proteomes" id="UP000614601">
    <property type="component" value="Unassembled WGS sequence"/>
</dbReference>
<evidence type="ECO:0000256" key="1">
    <source>
        <dbReference type="ARBA" id="ARBA00010490"/>
    </source>
</evidence>
<dbReference type="Pfam" id="PF01984">
    <property type="entry name" value="dsDNA_bind"/>
    <property type="match status" value="1"/>
</dbReference>
<gene>
    <name evidence="3" type="ORF">BOKJ2_LOCUS1764</name>
</gene>
<dbReference type="InterPro" id="IPR002836">
    <property type="entry name" value="PDCD5-like"/>
</dbReference>
<protein>
    <recommendedName>
        <fullName evidence="5">Programmed cell death protein 5</fullName>
    </recommendedName>
</protein>
<dbReference type="GO" id="GO:0005829">
    <property type="term" value="C:cytosol"/>
    <property type="evidence" value="ECO:0007669"/>
    <property type="project" value="TreeGrafter"/>
</dbReference>
<sequence>MAGTSGMPGNFQQQDSAAAQQKANEQELMKQSILSQVLDQDALARLSNLAAVKPDKARGVEAMIIQMARTGQIGGKLDDEGFKKILNQVSAASQKVTTVKFDRRRCALDSDDDDY</sequence>
<reference evidence="3" key="1">
    <citation type="submission" date="2020-09" db="EMBL/GenBank/DDBJ databases">
        <authorList>
            <person name="Kikuchi T."/>
        </authorList>
    </citation>
    <scope>NUCLEOTIDE SEQUENCE</scope>
    <source>
        <strain evidence="3">SH1</strain>
    </source>
</reference>
<dbReference type="AlphaFoldDB" id="A0A811JUU4"/>
<name>A0A811JUU4_9BILA</name>
<feature type="compositionally biased region" description="Low complexity" evidence="2">
    <location>
        <begin position="12"/>
        <end position="23"/>
    </location>
</feature>
<accession>A0A811JUU4</accession>
<dbReference type="PIRSF" id="PIRSF015730">
    <property type="entry name" value="TFAR19"/>
    <property type="match status" value="1"/>
</dbReference>
<proteinExistence type="inferred from homology"/>
<evidence type="ECO:0000313" key="4">
    <source>
        <dbReference type="Proteomes" id="UP000614601"/>
    </source>
</evidence>
<dbReference type="OrthoDB" id="10252486at2759"/>
<dbReference type="Proteomes" id="UP000783686">
    <property type="component" value="Unassembled WGS sequence"/>
</dbReference>
<comment type="similarity">
    <text evidence="1">Belongs to the PDCD5 family.</text>
</comment>
<dbReference type="GO" id="GO:0003677">
    <property type="term" value="F:DNA binding"/>
    <property type="evidence" value="ECO:0007669"/>
    <property type="project" value="InterPro"/>
</dbReference>
<dbReference type="GO" id="GO:0005634">
    <property type="term" value="C:nucleus"/>
    <property type="evidence" value="ECO:0007669"/>
    <property type="project" value="TreeGrafter"/>
</dbReference>
<evidence type="ECO:0000256" key="2">
    <source>
        <dbReference type="SAM" id="MobiDB-lite"/>
    </source>
</evidence>
<keyword evidence="4" id="KW-1185">Reference proteome</keyword>
<dbReference type="PANTHER" id="PTHR10840:SF0">
    <property type="entry name" value="PROGRAMMED CELL DEATH PROTEIN 5"/>
    <property type="match status" value="1"/>
</dbReference>
<feature type="region of interest" description="Disordered" evidence="2">
    <location>
        <begin position="1"/>
        <end position="26"/>
    </location>
</feature>
<dbReference type="InterPro" id="IPR036883">
    <property type="entry name" value="PDCD5-like_sf"/>
</dbReference>
<organism evidence="3 4">
    <name type="scientific">Bursaphelenchus okinawaensis</name>
    <dbReference type="NCBI Taxonomy" id="465554"/>
    <lineage>
        <taxon>Eukaryota</taxon>
        <taxon>Metazoa</taxon>
        <taxon>Ecdysozoa</taxon>
        <taxon>Nematoda</taxon>
        <taxon>Chromadorea</taxon>
        <taxon>Rhabditida</taxon>
        <taxon>Tylenchina</taxon>
        <taxon>Tylenchomorpha</taxon>
        <taxon>Aphelenchoidea</taxon>
        <taxon>Aphelenchoididae</taxon>
        <taxon>Bursaphelenchus</taxon>
    </lineage>
</organism>
<dbReference type="PANTHER" id="PTHR10840">
    <property type="entry name" value="PROGRAMMED CELL DEATH PROTEIN 5"/>
    <property type="match status" value="1"/>
</dbReference>
<evidence type="ECO:0000313" key="3">
    <source>
        <dbReference type="EMBL" id="CAD5207080.1"/>
    </source>
</evidence>
<comment type="caution">
    <text evidence="3">The sequence shown here is derived from an EMBL/GenBank/DDBJ whole genome shotgun (WGS) entry which is preliminary data.</text>
</comment>
<dbReference type="SUPFAM" id="SSF46950">
    <property type="entry name" value="Double-stranded DNA-binding domain"/>
    <property type="match status" value="1"/>
</dbReference>